<keyword evidence="7" id="KW-1185">Reference proteome</keyword>
<dbReference type="Proteomes" id="UP000194280">
    <property type="component" value="Unassembled WGS sequence"/>
</dbReference>
<comment type="caution">
    <text evidence="6">The sequence shown here is derived from an EMBL/GenBank/DDBJ whole genome shotgun (WGS) entry which is preliminary data.</text>
</comment>
<dbReference type="InterPro" id="IPR045017">
    <property type="entry name" value="DECR2-like"/>
</dbReference>
<dbReference type="Gene3D" id="3.40.50.720">
    <property type="entry name" value="NAD(P)-binding Rossmann-like Domain"/>
    <property type="match status" value="1"/>
</dbReference>
<proteinExistence type="predicted"/>
<dbReference type="PRINTS" id="PR00081">
    <property type="entry name" value="GDHRDH"/>
</dbReference>
<dbReference type="InterPro" id="IPR002347">
    <property type="entry name" value="SDR_fam"/>
</dbReference>
<dbReference type="FunCoup" id="A0A1Z5SZ12">
    <property type="interactions" value="470"/>
</dbReference>
<comment type="catalytic activity">
    <reaction evidence="5">
        <text>a (2E,4Z)-dienoyl-CoA + NADPH + H(+) = a 4,5-saturated-(3E)-enoyl-CoA + NADP(+)</text>
        <dbReference type="Rhea" id="RHEA:61892"/>
        <dbReference type="ChEBI" id="CHEBI:15378"/>
        <dbReference type="ChEBI" id="CHEBI:57783"/>
        <dbReference type="ChEBI" id="CHEBI:58349"/>
        <dbReference type="ChEBI" id="CHEBI:85099"/>
        <dbReference type="ChEBI" id="CHEBI:85493"/>
        <dbReference type="EC" id="1.3.1.124"/>
    </reaction>
</comment>
<dbReference type="EMBL" id="MUNK01000182">
    <property type="protein sequence ID" value="OTA27050.1"/>
    <property type="molecule type" value="Genomic_DNA"/>
</dbReference>
<organism evidence="6 7">
    <name type="scientific">Hortaea werneckii EXF-2000</name>
    <dbReference type="NCBI Taxonomy" id="1157616"/>
    <lineage>
        <taxon>Eukaryota</taxon>
        <taxon>Fungi</taxon>
        <taxon>Dikarya</taxon>
        <taxon>Ascomycota</taxon>
        <taxon>Pezizomycotina</taxon>
        <taxon>Dothideomycetes</taxon>
        <taxon>Dothideomycetidae</taxon>
        <taxon>Mycosphaerellales</taxon>
        <taxon>Teratosphaeriaceae</taxon>
        <taxon>Hortaea</taxon>
    </lineage>
</organism>
<name>A0A1Z5SZ12_HORWE</name>
<keyword evidence="2" id="KW-0560">Oxidoreductase</keyword>
<sequence length="318" mass="33161">MSVPREKYLSPVWKDGLFQNKVLFCTGGAGTICSMQVRAFVALGGNACVIGRNPQKTEQGAKDIAAVRPGAKVIGIGNVDVRDPKMLKDAADRCAKELGGIDFAIAGAAGNFLAPMAQLSPNAFKSVMDIDALGSYNTAKAVLPYLVESAKRNPNSGKSGSAQGTGGRMIFVSATFHYRGQPLQAHVAAAKAAVDQISHSVAIEYGPYGITSNIITPGPIAGTEGMERLAKSDEASVKASKKNIPLGRWGETREIADATTYLFSEAGSYVNGNTLVVDGGAWRTSGASQGEGWDYPDFILSGAAVEGVKGGKRNGSKL</sequence>
<gene>
    <name evidence="6" type="ORF">BTJ68_12113</name>
</gene>
<dbReference type="GO" id="GO:0008670">
    <property type="term" value="F:2,4-dienoyl-CoA reductase (NADPH) activity"/>
    <property type="evidence" value="ECO:0007669"/>
    <property type="project" value="InterPro"/>
</dbReference>
<evidence type="ECO:0000313" key="7">
    <source>
        <dbReference type="Proteomes" id="UP000194280"/>
    </source>
</evidence>
<evidence type="ECO:0000256" key="1">
    <source>
        <dbReference type="ARBA" id="ARBA00022857"/>
    </source>
</evidence>
<reference evidence="6 7" key="1">
    <citation type="submission" date="2017-01" db="EMBL/GenBank/DDBJ databases">
        <title>The recent genome duplication of the halophilic yeast Hortaea werneckii: insights from long-read sequencing.</title>
        <authorList>
            <person name="Sinha S."/>
            <person name="Flibotte S."/>
            <person name="Neira M."/>
            <person name="Lenassi M."/>
            <person name="Gostincar C."/>
            <person name="Stajich J.E."/>
            <person name="Nislow C.E."/>
        </authorList>
    </citation>
    <scope>NUCLEOTIDE SEQUENCE [LARGE SCALE GENOMIC DNA]</scope>
    <source>
        <strain evidence="6 7">EXF-2000</strain>
    </source>
</reference>
<comment type="catalytic activity">
    <reaction evidence="4">
        <text>a (2E,4E)-dienoyl-CoA + NADPH + H(+) = a 4,5-saturated-(3E)-enoyl-CoA + NADP(+)</text>
        <dbReference type="Rhea" id="RHEA:45912"/>
        <dbReference type="ChEBI" id="CHEBI:15378"/>
        <dbReference type="ChEBI" id="CHEBI:57783"/>
        <dbReference type="ChEBI" id="CHEBI:58349"/>
        <dbReference type="ChEBI" id="CHEBI:85101"/>
        <dbReference type="ChEBI" id="CHEBI:85493"/>
        <dbReference type="EC" id="1.3.1.124"/>
    </reaction>
</comment>
<dbReference type="STRING" id="1157616.A0A1Z5SZ12"/>
<protein>
    <recommendedName>
        <fullName evidence="3">2,4-dienoyl-CoA reductase [(3E)-enoyl-CoA-producing]</fullName>
        <ecNumber evidence="3">1.3.1.124</ecNumber>
    </recommendedName>
</protein>
<dbReference type="VEuPathDB" id="FungiDB:BTJ68_12113"/>
<dbReference type="Pfam" id="PF13561">
    <property type="entry name" value="adh_short_C2"/>
    <property type="match status" value="1"/>
</dbReference>
<dbReference type="AlphaFoldDB" id="A0A1Z5SZ12"/>
<evidence type="ECO:0000256" key="2">
    <source>
        <dbReference type="ARBA" id="ARBA00023002"/>
    </source>
</evidence>
<dbReference type="GO" id="GO:0005777">
    <property type="term" value="C:peroxisome"/>
    <property type="evidence" value="ECO:0007669"/>
    <property type="project" value="TreeGrafter"/>
</dbReference>
<dbReference type="SUPFAM" id="SSF51735">
    <property type="entry name" value="NAD(P)-binding Rossmann-fold domains"/>
    <property type="match status" value="1"/>
</dbReference>
<evidence type="ECO:0000256" key="3">
    <source>
        <dbReference type="ARBA" id="ARBA00026117"/>
    </source>
</evidence>
<dbReference type="OrthoDB" id="2136131at2759"/>
<dbReference type="InterPro" id="IPR036291">
    <property type="entry name" value="NAD(P)-bd_dom_sf"/>
</dbReference>
<dbReference type="PANTHER" id="PTHR43296:SF2">
    <property type="entry name" value="PEROXISOMAL 2,4-DIENOYL-COA REDUCTASE [(3E)-ENOYL-COA-PRODUCING]"/>
    <property type="match status" value="1"/>
</dbReference>
<evidence type="ECO:0000313" key="6">
    <source>
        <dbReference type="EMBL" id="OTA27050.1"/>
    </source>
</evidence>
<dbReference type="EC" id="1.3.1.124" evidence="3"/>
<evidence type="ECO:0000256" key="5">
    <source>
        <dbReference type="ARBA" id="ARBA00048340"/>
    </source>
</evidence>
<dbReference type="GO" id="GO:0009062">
    <property type="term" value="P:fatty acid catabolic process"/>
    <property type="evidence" value="ECO:0007669"/>
    <property type="project" value="InterPro"/>
</dbReference>
<dbReference type="InParanoid" id="A0A1Z5SZ12"/>
<keyword evidence="1" id="KW-0521">NADP</keyword>
<dbReference type="PANTHER" id="PTHR43296">
    <property type="entry name" value="PEROXISOMAL 2,4-DIENOYL-COA REDUCTASE"/>
    <property type="match status" value="1"/>
</dbReference>
<evidence type="ECO:0000256" key="4">
    <source>
        <dbReference type="ARBA" id="ARBA00048009"/>
    </source>
</evidence>
<accession>A0A1Z5SZ12</accession>